<dbReference type="InterPro" id="IPR017871">
    <property type="entry name" value="ABC_transporter-like_CS"/>
</dbReference>
<name>A0A7I0HW95_9LEPT</name>
<dbReference type="AlphaFoldDB" id="A0A7I0HW95"/>
<dbReference type="InterPro" id="IPR027417">
    <property type="entry name" value="P-loop_NTPase"/>
</dbReference>
<protein>
    <submittedName>
        <fullName evidence="7">ATP-binding cassette domain-containing protein</fullName>
    </submittedName>
</protein>
<comment type="similarity">
    <text evidence="1">Belongs to the ABC transporter superfamily.</text>
</comment>
<evidence type="ECO:0000256" key="2">
    <source>
        <dbReference type="ARBA" id="ARBA00022448"/>
    </source>
</evidence>
<dbReference type="Proteomes" id="UP000297641">
    <property type="component" value="Unassembled WGS sequence"/>
</dbReference>
<dbReference type="GO" id="GO:0016887">
    <property type="term" value="F:ATP hydrolysis activity"/>
    <property type="evidence" value="ECO:0007669"/>
    <property type="project" value="InterPro"/>
</dbReference>
<dbReference type="InterPro" id="IPR003439">
    <property type="entry name" value="ABC_transporter-like_ATP-bd"/>
</dbReference>
<proteinExistence type="inferred from homology"/>
<reference evidence="8 9" key="2">
    <citation type="journal article" date="2019" name="PLoS Negl. Trop. Dis.">
        <title>Revisiting the worldwide diversity of Leptospira species in the environment.</title>
        <authorList>
            <person name="Vincent A.T."/>
            <person name="Schiettekatte O."/>
            <person name="Bourhy P."/>
            <person name="Veyrier F.J."/>
            <person name="Picardeau M."/>
        </authorList>
    </citation>
    <scope>NUCLEOTIDE SEQUENCE [LARGE SCALE GENOMIC DNA]</scope>
    <source>
        <strain evidence="7 9">201800273</strain>
        <strain evidence="8">201800295</strain>
    </source>
</reference>
<gene>
    <name evidence="6" type="ORF">EHQ10_03345</name>
    <name evidence="7" type="ORF">EHQ43_05890</name>
</gene>
<dbReference type="InterPro" id="IPR003593">
    <property type="entry name" value="AAA+_ATPase"/>
</dbReference>
<evidence type="ECO:0000256" key="3">
    <source>
        <dbReference type="ARBA" id="ARBA00022741"/>
    </source>
</evidence>
<dbReference type="EMBL" id="RQFT01000003">
    <property type="protein sequence ID" value="TGL08567.1"/>
    <property type="molecule type" value="Genomic_DNA"/>
</dbReference>
<dbReference type="Gene3D" id="3.40.50.300">
    <property type="entry name" value="P-loop containing nucleotide triphosphate hydrolases"/>
    <property type="match status" value="1"/>
</dbReference>
<dbReference type="SUPFAM" id="SSF52540">
    <property type="entry name" value="P-loop containing nucleoside triphosphate hydrolases"/>
    <property type="match status" value="1"/>
</dbReference>
<evidence type="ECO:0000313" key="6">
    <source>
        <dbReference type="EMBL" id="TGK52798.1"/>
    </source>
</evidence>
<dbReference type="Pfam" id="PF00005">
    <property type="entry name" value="ABC_tran"/>
    <property type="match status" value="1"/>
</dbReference>
<keyword evidence="2" id="KW-0813">Transport</keyword>
<evidence type="ECO:0000256" key="4">
    <source>
        <dbReference type="ARBA" id="ARBA00022840"/>
    </source>
</evidence>
<keyword evidence="8" id="KW-1185">Reference proteome</keyword>
<sequence length="261" mass="28881">MSEVIRFDSVSFIRNDKTILQDIQFSLSQGESLAIIGRNGAGKTTLINLLFGYLWPTIGTVSAFGETYGETPMAPLQNKMGIVQPGHQETLLQRLSCLEMVLTGVIGTLGLYKEPTPTQTKLAINLLNTIGLVHKADQAYNTLSSGEKMKVLLLRAFGEGKELLILDEPTAALDLTARIDFVTSLSLLKNRNPNLTRILITHRIEEIPEDFHKILLLKEGKVLAFGEKKSVFTDSNLSNLYDLNLSVSEKKGQFHITVLSH</sequence>
<evidence type="ECO:0000313" key="7">
    <source>
        <dbReference type="EMBL" id="TGL08567.1"/>
    </source>
</evidence>
<dbReference type="PANTHER" id="PTHR42734">
    <property type="entry name" value="METAL TRANSPORT SYSTEM ATP-BINDING PROTEIN TM_0124-RELATED"/>
    <property type="match status" value="1"/>
</dbReference>
<dbReference type="PROSITE" id="PS50893">
    <property type="entry name" value="ABC_TRANSPORTER_2"/>
    <property type="match status" value="1"/>
</dbReference>
<evidence type="ECO:0000256" key="1">
    <source>
        <dbReference type="ARBA" id="ARBA00005417"/>
    </source>
</evidence>
<dbReference type="EMBL" id="RQFD01000003">
    <property type="protein sequence ID" value="TGK52798.1"/>
    <property type="molecule type" value="Genomic_DNA"/>
</dbReference>
<dbReference type="InterPro" id="IPR050153">
    <property type="entry name" value="Metal_Ion_Import_ABC"/>
</dbReference>
<accession>A0A7I0HW95</accession>
<dbReference type="RefSeq" id="WP_135753231.1">
    <property type="nucleotide sequence ID" value="NZ_RQFD01000003.1"/>
</dbReference>
<evidence type="ECO:0000313" key="8">
    <source>
        <dbReference type="Proteomes" id="UP000297617"/>
    </source>
</evidence>
<dbReference type="PANTHER" id="PTHR42734:SF6">
    <property type="entry name" value="MOLYBDATE IMPORT ATP-BINDING PROTEIN MOLC"/>
    <property type="match status" value="1"/>
</dbReference>
<comment type="caution">
    <text evidence="7">The sequence shown here is derived from an EMBL/GenBank/DDBJ whole genome shotgun (WGS) entry which is preliminary data.</text>
</comment>
<keyword evidence="3" id="KW-0547">Nucleotide-binding</keyword>
<dbReference type="PROSITE" id="PS00211">
    <property type="entry name" value="ABC_TRANSPORTER_1"/>
    <property type="match status" value="1"/>
</dbReference>
<organism evidence="7 9">
    <name type="scientific">Leptospira bouyouniensis</name>
    <dbReference type="NCBI Taxonomy" id="2484911"/>
    <lineage>
        <taxon>Bacteria</taxon>
        <taxon>Pseudomonadati</taxon>
        <taxon>Spirochaetota</taxon>
        <taxon>Spirochaetia</taxon>
        <taxon>Leptospirales</taxon>
        <taxon>Leptospiraceae</taxon>
        <taxon>Leptospira</taxon>
    </lineage>
</organism>
<dbReference type="SMART" id="SM00382">
    <property type="entry name" value="AAA"/>
    <property type="match status" value="1"/>
</dbReference>
<feature type="domain" description="ABC transporter" evidence="5">
    <location>
        <begin position="5"/>
        <end position="244"/>
    </location>
</feature>
<dbReference type="GO" id="GO:0005524">
    <property type="term" value="F:ATP binding"/>
    <property type="evidence" value="ECO:0007669"/>
    <property type="project" value="UniProtKB-KW"/>
</dbReference>
<keyword evidence="4 7" id="KW-0067">ATP-binding</keyword>
<evidence type="ECO:0000259" key="5">
    <source>
        <dbReference type="PROSITE" id="PS50893"/>
    </source>
</evidence>
<dbReference type="Proteomes" id="UP000297617">
    <property type="component" value="Unassembled WGS sequence"/>
</dbReference>
<reference evidence="6" key="1">
    <citation type="submission" date="2018-10" db="EMBL/GenBank/DDBJ databases">
        <authorList>
            <person name="Vincent A.T."/>
            <person name="Schiettekatte O."/>
            <person name="Bourhy P."/>
            <person name="Veyrier F.J."/>
            <person name="Picardeau M."/>
        </authorList>
    </citation>
    <scope>NUCLEOTIDE SEQUENCE</scope>
    <source>
        <strain evidence="6">201800295</strain>
    </source>
</reference>
<evidence type="ECO:0000313" key="9">
    <source>
        <dbReference type="Proteomes" id="UP000297641"/>
    </source>
</evidence>